<accession>A0ACD0NN61</accession>
<reference evidence="1 2" key="1">
    <citation type="journal article" date="2018" name="Mol. Biol. Evol.">
        <title>Broad Genomic Sampling Reveals a Smut Pathogenic Ancestry of the Fungal Clade Ustilaginomycotina.</title>
        <authorList>
            <person name="Kijpornyongpan T."/>
            <person name="Mondo S.J."/>
            <person name="Barry K."/>
            <person name="Sandor L."/>
            <person name="Lee J."/>
            <person name="Lipzen A."/>
            <person name="Pangilinan J."/>
            <person name="LaButti K."/>
            <person name="Hainaut M."/>
            <person name="Henrissat B."/>
            <person name="Grigoriev I.V."/>
            <person name="Spatafora J.W."/>
            <person name="Aime M.C."/>
        </authorList>
    </citation>
    <scope>NUCLEOTIDE SEQUENCE [LARGE SCALE GENOMIC DNA]</scope>
    <source>
        <strain evidence="1 2">SA 807</strain>
    </source>
</reference>
<dbReference type="Proteomes" id="UP000245626">
    <property type="component" value="Unassembled WGS sequence"/>
</dbReference>
<sequence>MLQLPARLSGRGRNKWSVHLHVFQLVATPHFSLTTIFSLSRQMVLGSRSTSYSQSLADKLSNHGESGRGGVKIELQPRLLGIDSVTPSTLLF</sequence>
<evidence type="ECO:0000313" key="2">
    <source>
        <dbReference type="Proteomes" id="UP000245626"/>
    </source>
</evidence>
<protein>
    <submittedName>
        <fullName evidence="1">Uncharacterized protein</fullName>
    </submittedName>
</protein>
<keyword evidence="2" id="KW-1185">Reference proteome</keyword>
<evidence type="ECO:0000313" key="1">
    <source>
        <dbReference type="EMBL" id="PWN47267.1"/>
    </source>
</evidence>
<gene>
    <name evidence="1" type="ORF">IE53DRAFT_259409</name>
</gene>
<proteinExistence type="predicted"/>
<dbReference type="EMBL" id="KZ820485">
    <property type="protein sequence ID" value="PWN47267.1"/>
    <property type="molecule type" value="Genomic_DNA"/>
</dbReference>
<name>A0ACD0NN61_9BASI</name>
<organism evidence="1 2">
    <name type="scientific">Violaceomyces palustris</name>
    <dbReference type="NCBI Taxonomy" id="1673888"/>
    <lineage>
        <taxon>Eukaryota</taxon>
        <taxon>Fungi</taxon>
        <taxon>Dikarya</taxon>
        <taxon>Basidiomycota</taxon>
        <taxon>Ustilaginomycotina</taxon>
        <taxon>Ustilaginomycetes</taxon>
        <taxon>Violaceomycetales</taxon>
        <taxon>Violaceomycetaceae</taxon>
        <taxon>Violaceomyces</taxon>
    </lineage>
</organism>